<keyword evidence="4 6" id="KW-1133">Transmembrane helix</keyword>
<dbReference type="KEGG" id="ddz:DSYM_12820"/>
<feature type="transmembrane region" description="Helical" evidence="6">
    <location>
        <begin position="348"/>
        <end position="372"/>
    </location>
</feature>
<organism evidence="8 9">
    <name type="scientific">Candidatus Desulfobacillus denitrificans</name>
    <dbReference type="NCBI Taxonomy" id="2608985"/>
    <lineage>
        <taxon>Bacteria</taxon>
        <taxon>Pseudomonadati</taxon>
        <taxon>Pseudomonadota</taxon>
        <taxon>Betaproteobacteria</taxon>
        <taxon>Candidatus Desulfobacillus</taxon>
    </lineage>
</organism>
<feature type="transmembrane region" description="Helical" evidence="6">
    <location>
        <begin position="139"/>
        <end position="161"/>
    </location>
</feature>
<dbReference type="Proteomes" id="UP000662914">
    <property type="component" value="Chromosome"/>
</dbReference>
<evidence type="ECO:0000256" key="1">
    <source>
        <dbReference type="ARBA" id="ARBA00004651"/>
    </source>
</evidence>
<feature type="transmembrane region" description="Helical" evidence="6">
    <location>
        <begin position="14"/>
        <end position="33"/>
    </location>
</feature>
<evidence type="ECO:0000313" key="9">
    <source>
        <dbReference type="Proteomes" id="UP000662914"/>
    </source>
</evidence>
<feature type="transmembrane region" description="Helical" evidence="6">
    <location>
        <begin position="258"/>
        <end position="276"/>
    </location>
</feature>
<dbReference type="PANTHER" id="PTHR43124:SF3">
    <property type="entry name" value="CHLORAMPHENICOL EFFLUX PUMP RV0191"/>
    <property type="match status" value="1"/>
</dbReference>
<evidence type="ECO:0000256" key="6">
    <source>
        <dbReference type="SAM" id="Phobius"/>
    </source>
</evidence>
<evidence type="ECO:0000256" key="2">
    <source>
        <dbReference type="ARBA" id="ARBA00022475"/>
    </source>
</evidence>
<keyword evidence="2" id="KW-1003">Cell membrane</keyword>
<dbReference type="PANTHER" id="PTHR43124">
    <property type="entry name" value="PURINE EFFLUX PUMP PBUE"/>
    <property type="match status" value="1"/>
</dbReference>
<feature type="transmembrane region" description="Helical" evidence="6">
    <location>
        <begin position="225"/>
        <end position="246"/>
    </location>
</feature>
<feature type="transmembrane region" description="Helical" evidence="6">
    <location>
        <begin position="312"/>
        <end position="336"/>
    </location>
</feature>
<dbReference type="InterPro" id="IPR036259">
    <property type="entry name" value="MFS_trans_sf"/>
</dbReference>
<evidence type="ECO:0000259" key="7">
    <source>
        <dbReference type="PROSITE" id="PS50850"/>
    </source>
</evidence>
<reference evidence="8" key="1">
    <citation type="journal article" name="DNA Res.">
        <title>The physiological potential of anammox bacteria as revealed by their core genome structure.</title>
        <authorList>
            <person name="Okubo T."/>
            <person name="Toyoda A."/>
            <person name="Fukuhara K."/>
            <person name="Uchiyama I."/>
            <person name="Harigaya Y."/>
            <person name="Kuroiwa M."/>
            <person name="Suzuki T."/>
            <person name="Murakami Y."/>
            <person name="Suwa Y."/>
            <person name="Takami H."/>
        </authorList>
    </citation>
    <scope>NUCLEOTIDE SEQUENCE</scope>
    <source>
        <strain evidence="8">317325-3</strain>
    </source>
</reference>
<dbReference type="CDD" id="cd17324">
    <property type="entry name" value="MFS_NepI_like"/>
    <property type="match status" value="1"/>
</dbReference>
<feature type="transmembrane region" description="Helical" evidence="6">
    <location>
        <begin position="80"/>
        <end position="100"/>
    </location>
</feature>
<evidence type="ECO:0000256" key="3">
    <source>
        <dbReference type="ARBA" id="ARBA00022692"/>
    </source>
</evidence>
<evidence type="ECO:0000256" key="5">
    <source>
        <dbReference type="ARBA" id="ARBA00023136"/>
    </source>
</evidence>
<accession>A0A809QYT2</accession>
<keyword evidence="5 6" id="KW-0472">Membrane</keyword>
<gene>
    <name evidence="8" type="ORF">DSYM_12820</name>
</gene>
<evidence type="ECO:0000313" key="8">
    <source>
        <dbReference type="EMBL" id="BBO20583.1"/>
    </source>
</evidence>
<dbReference type="InterPro" id="IPR011701">
    <property type="entry name" value="MFS"/>
</dbReference>
<proteinExistence type="predicted"/>
<dbReference type="Gene3D" id="1.20.1250.20">
    <property type="entry name" value="MFS general substrate transporter like domains"/>
    <property type="match status" value="1"/>
</dbReference>
<keyword evidence="3 6" id="KW-0812">Transmembrane</keyword>
<protein>
    <submittedName>
        <fullName evidence="8">MFS transporter</fullName>
    </submittedName>
</protein>
<feature type="transmembrane region" description="Helical" evidence="6">
    <location>
        <begin position="288"/>
        <end position="306"/>
    </location>
</feature>
<dbReference type="GO" id="GO:0005886">
    <property type="term" value="C:plasma membrane"/>
    <property type="evidence" value="ECO:0007669"/>
    <property type="project" value="UniProtKB-SubCell"/>
</dbReference>
<feature type="domain" description="Major facilitator superfamily (MFS) profile" evidence="7">
    <location>
        <begin position="15"/>
        <end position="404"/>
    </location>
</feature>
<dbReference type="InterPro" id="IPR020846">
    <property type="entry name" value="MFS_dom"/>
</dbReference>
<dbReference type="GO" id="GO:0022857">
    <property type="term" value="F:transmembrane transporter activity"/>
    <property type="evidence" value="ECO:0007669"/>
    <property type="project" value="InterPro"/>
</dbReference>
<comment type="subcellular location">
    <subcellularLocation>
        <location evidence="1">Cell membrane</location>
        <topology evidence="1">Multi-pass membrane protein</topology>
    </subcellularLocation>
</comment>
<feature type="transmembrane region" description="Helical" evidence="6">
    <location>
        <begin position="167"/>
        <end position="186"/>
    </location>
</feature>
<evidence type="ECO:0000256" key="4">
    <source>
        <dbReference type="ARBA" id="ARBA00022989"/>
    </source>
</evidence>
<sequence>MTAARPLDPVRERILLLTLAGIQFAHILDFMIMMPLGPILMGELGIDTRQFGLLVSSYTFSAAASGVLAATFVDRFERKRLLLSMFALFGVATLACGLAPGYWTLLLARCTAGAFGGVLNAMVQTMVGDLIPFERRGRASGIIMSAFSLSTVAGVPLSLFLANHYGWRFPFLFIAAMTVVLLLPGIRMLPTLRGHLEAAIIGEAERAHPLAAMASVLRDANSLRALAFIALLMLSNFMVIPYITLYSVNNVEIRVEDLYLLYLAGGAANFFTSRRIGQLTDRHGKVRVYRIVGFLALAPLLIQTHLVPVPLWLMVCISTLFFIVVPGRMVPAMAIVTSAAPPRLRGTFLSIVGATQQFSVGVASYVGGLIIYQDAGGRIMRYDIVGYLAVAVALLAIALAGRIRVQS</sequence>
<dbReference type="SUPFAM" id="SSF103473">
    <property type="entry name" value="MFS general substrate transporter"/>
    <property type="match status" value="1"/>
</dbReference>
<dbReference type="InterPro" id="IPR050189">
    <property type="entry name" value="MFS_Efflux_Transporters"/>
</dbReference>
<feature type="transmembrane region" description="Helical" evidence="6">
    <location>
        <begin position="384"/>
        <end position="403"/>
    </location>
</feature>
<name>A0A809QYT2_9PROT</name>
<dbReference type="EMBL" id="AP021857">
    <property type="protein sequence ID" value="BBO20583.1"/>
    <property type="molecule type" value="Genomic_DNA"/>
</dbReference>
<feature type="transmembrane region" description="Helical" evidence="6">
    <location>
        <begin position="53"/>
        <end position="73"/>
    </location>
</feature>
<dbReference type="PROSITE" id="PS50850">
    <property type="entry name" value="MFS"/>
    <property type="match status" value="1"/>
</dbReference>
<dbReference type="AlphaFoldDB" id="A0A809QYT2"/>
<dbReference type="Pfam" id="PF07690">
    <property type="entry name" value="MFS_1"/>
    <property type="match status" value="1"/>
</dbReference>